<gene>
    <name evidence="5" type="ORF">JY500_13115</name>
</gene>
<keyword evidence="6" id="KW-1185">Reference proteome</keyword>
<dbReference type="InterPro" id="IPR006037">
    <property type="entry name" value="RCK_C"/>
</dbReference>
<evidence type="ECO:0000256" key="2">
    <source>
        <dbReference type="SAM" id="Phobius"/>
    </source>
</evidence>
<feature type="transmembrane region" description="Helical" evidence="2">
    <location>
        <begin position="71"/>
        <end position="95"/>
    </location>
</feature>
<dbReference type="PROSITE" id="PS51202">
    <property type="entry name" value="RCK_C"/>
    <property type="match status" value="1"/>
</dbReference>
<dbReference type="Pfam" id="PF07885">
    <property type="entry name" value="Ion_trans_2"/>
    <property type="match status" value="1"/>
</dbReference>
<comment type="subcellular location">
    <subcellularLocation>
        <location evidence="1">Cell membrane</location>
        <topology evidence="1">Multi-pass membrane protein</topology>
    </subcellularLocation>
</comment>
<dbReference type="SUPFAM" id="SSF81324">
    <property type="entry name" value="Voltage-gated potassium channels"/>
    <property type="match status" value="1"/>
</dbReference>
<name>A0ABX7ME88_9RHOO</name>
<protein>
    <submittedName>
        <fullName evidence="5">NAD-binding protein</fullName>
    </submittedName>
</protein>
<feature type="domain" description="RCK N-terminal" evidence="3">
    <location>
        <begin position="116"/>
        <end position="235"/>
    </location>
</feature>
<proteinExistence type="predicted"/>
<evidence type="ECO:0000256" key="1">
    <source>
        <dbReference type="ARBA" id="ARBA00004651"/>
    </source>
</evidence>
<evidence type="ECO:0000259" key="3">
    <source>
        <dbReference type="PROSITE" id="PS51201"/>
    </source>
</evidence>
<keyword evidence="2" id="KW-1133">Transmembrane helix</keyword>
<feature type="domain" description="RCK C-terminal" evidence="4">
    <location>
        <begin position="257"/>
        <end position="338"/>
    </location>
</feature>
<dbReference type="InterPro" id="IPR036721">
    <property type="entry name" value="RCK_C_sf"/>
</dbReference>
<dbReference type="PROSITE" id="PS51201">
    <property type="entry name" value="RCK_N"/>
    <property type="match status" value="1"/>
</dbReference>
<dbReference type="InterPro" id="IPR013099">
    <property type="entry name" value="K_chnl_dom"/>
</dbReference>
<dbReference type="Gene3D" id="1.10.287.70">
    <property type="match status" value="1"/>
</dbReference>
<feature type="transmembrane region" description="Helical" evidence="2">
    <location>
        <begin position="39"/>
        <end position="59"/>
    </location>
</feature>
<dbReference type="InterPro" id="IPR050721">
    <property type="entry name" value="Trk_Ktr_HKT_K-transport"/>
</dbReference>
<evidence type="ECO:0000313" key="6">
    <source>
        <dbReference type="Proteomes" id="UP000663570"/>
    </source>
</evidence>
<evidence type="ECO:0000313" key="5">
    <source>
        <dbReference type="EMBL" id="QSI79219.1"/>
    </source>
</evidence>
<dbReference type="Proteomes" id="UP000663570">
    <property type="component" value="Chromosome"/>
</dbReference>
<accession>A0ABX7ME88</accession>
<dbReference type="PANTHER" id="PTHR43833:SF9">
    <property type="entry name" value="POTASSIUM CHANNEL PROTEIN YUGO-RELATED"/>
    <property type="match status" value="1"/>
</dbReference>
<keyword evidence="2" id="KW-0472">Membrane</keyword>
<evidence type="ECO:0000259" key="4">
    <source>
        <dbReference type="PROSITE" id="PS51202"/>
    </source>
</evidence>
<dbReference type="SUPFAM" id="SSF116726">
    <property type="entry name" value="TrkA C-terminal domain-like"/>
    <property type="match status" value="1"/>
</dbReference>
<feature type="transmembrane region" description="Helical" evidence="2">
    <location>
        <begin position="12"/>
        <end position="33"/>
    </location>
</feature>
<dbReference type="Gene3D" id="3.30.70.1450">
    <property type="entry name" value="Regulator of K+ conductance, C-terminal domain"/>
    <property type="match status" value="1"/>
</dbReference>
<organism evidence="5 6">
    <name type="scientific">Niveibacterium microcysteis</name>
    <dbReference type="NCBI Taxonomy" id="2811415"/>
    <lineage>
        <taxon>Bacteria</taxon>
        <taxon>Pseudomonadati</taxon>
        <taxon>Pseudomonadota</taxon>
        <taxon>Betaproteobacteria</taxon>
        <taxon>Rhodocyclales</taxon>
        <taxon>Rhodocyclaceae</taxon>
        <taxon>Niveibacterium</taxon>
    </lineage>
</organism>
<dbReference type="Gene3D" id="3.40.50.720">
    <property type="entry name" value="NAD(P)-binding Rossmann-like Domain"/>
    <property type="match status" value="1"/>
</dbReference>
<dbReference type="InterPro" id="IPR036291">
    <property type="entry name" value="NAD(P)-bd_dom_sf"/>
</dbReference>
<dbReference type="SUPFAM" id="SSF51735">
    <property type="entry name" value="NAD(P)-binding Rossmann-fold domains"/>
    <property type="match status" value="1"/>
</dbReference>
<sequence>MSRTSLRLSAKAAWGIGALGAVMVIGSIGYHIIGGDRHSWLDAIYMTFITVATIGYAEVIELDHSPGGRIFTMLIGTAGLATVWFLFSTLTVFLLEVDLNATLRRKRMQNLIRKMHGHYIVCGFGRVGQNVAAELEMTGRAFAAIDHDLPMLEERKERDEALLYLHGDASDDELLVAAGLERARGIFAVTGDDSLNLMITMTARQINPRIRIVARSHEPRNIGKLRKAGADEVVSPDFTGGVRIVAAMIRPHVVSFLDEMLRSEHRLRVEEVRVPADFEPRPLSSLRTRSAHFVLLAIKGTQDWIFNPQDDAVVMPDDTLIAMCSPAGRRELEEMLVLEPPRA</sequence>
<dbReference type="PANTHER" id="PTHR43833">
    <property type="entry name" value="POTASSIUM CHANNEL PROTEIN 2-RELATED-RELATED"/>
    <property type="match status" value="1"/>
</dbReference>
<keyword evidence="2" id="KW-0812">Transmembrane</keyword>
<dbReference type="InterPro" id="IPR003148">
    <property type="entry name" value="RCK_N"/>
</dbReference>
<reference evidence="5 6" key="1">
    <citation type="submission" date="2021-02" db="EMBL/GenBank/DDBJ databases">
        <title>Niveibacterium changnyeongensis HC41.</title>
        <authorList>
            <person name="Kang M."/>
        </authorList>
    </citation>
    <scope>NUCLEOTIDE SEQUENCE [LARGE SCALE GENOMIC DNA]</scope>
    <source>
        <strain evidence="5 6">HC41</strain>
    </source>
</reference>
<dbReference type="EMBL" id="CP071060">
    <property type="protein sequence ID" value="QSI79219.1"/>
    <property type="molecule type" value="Genomic_DNA"/>
</dbReference>
<dbReference type="Pfam" id="PF02254">
    <property type="entry name" value="TrkA_N"/>
    <property type="match status" value="1"/>
</dbReference>